<feature type="transmembrane region" description="Helical" evidence="7">
    <location>
        <begin position="148"/>
        <end position="167"/>
    </location>
</feature>
<dbReference type="InterPro" id="IPR050189">
    <property type="entry name" value="MFS_Efflux_Transporters"/>
</dbReference>
<dbReference type="CDD" id="cd17324">
    <property type="entry name" value="MFS_NepI_like"/>
    <property type="match status" value="1"/>
</dbReference>
<feature type="transmembrane region" description="Helical" evidence="7">
    <location>
        <begin position="20"/>
        <end position="46"/>
    </location>
</feature>
<dbReference type="EMBL" id="JAFREM010000023">
    <property type="protein sequence ID" value="MBO1307387.1"/>
    <property type="molecule type" value="Genomic_DNA"/>
</dbReference>
<feature type="domain" description="Major facilitator superfamily (MFS) profile" evidence="8">
    <location>
        <begin position="20"/>
        <end position="392"/>
    </location>
</feature>
<keyword evidence="10" id="KW-1185">Reference proteome</keyword>
<evidence type="ECO:0000256" key="4">
    <source>
        <dbReference type="ARBA" id="ARBA00022692"/>
    </source>
</evidence>
<dbReference type="InterPro" id="IPR020846">
    <property type="entry name" value="MFS_dom"/>
</dbReference>
<keyword evidence="4 7" id="KW-0812">Transmembrane</keyword>
<dbReference type="PANTHER" id="PTHR43124:SF3">
    <property type="entry name" value="CHLORAMPHENICOL EFFLUX PUMP RV0191"/>
    <property type="match status" value="1"/>
</dbReference>
<dbReference type="SUPFAM" id="SSF103473">
    <property type="entry name" value="MFS general substrate transporter"/>
    <property type="match status" value="1"/>
</dbReference>
<feature type="transmembrane region" description="Helical" evidence="7">
    <location>
        <begin position="85"/>
        <end position="113"/>
    </location>
</feature>
<dbReference type="PROSITE" id="PS50850">
    <property type="entry name" value="MFS"/>
    <property type="match status" value="1"/>
</dbReference>
<keyword evidence="6 7" id="KW-0472">Membrane</keyword>
<feature type="transmembrane region" description="Helical" evidence="7">
    <location>
        <begin position="119"/>
        <end position="136"/>
    </location>
</feature>
<organism evidence="9 10">
    <name type="scientific">Candidatus Enterococcus moelleringii</name>
    <dbReference type="NCBI Taxonomy" id="2815325"/>
    <lineage>
        <taxon>Bacteria</taxon>
        <taxon>Bacillati</taxon>
        <taxon>Bacillota</taxon>
        <taxon>Bacilli</taxon>
        <taxon>Lactobacillales</taxon>
        <taxon>Enterococcaceae</taxon>
        <taxon>Enterococcus</taxon>
    </lineage>
</organism>
<comment type="subcellular location">
    <subcellularLocation>
        <location evidence="1">Cell membrane</location>
        <topology evidence="1">Multi-pass membrane protein</topology>
    </subcellularLocation>
</comment>
<dbReference type="Proteomes" id="UP000664601">
    <property type="component" value="Unassembled WGS sequence"/>
</dbReference>
<dbReference type="Pfam" id="PF07690">
    <property type="entry name" value="MFS_1"/>
    <property type="match status" value="1"/>
</dbReference>
<dbReference type="InterPro" id="IPR036259">
    <property type="entry name" value="MFS_trans_sf"/>
</dbReference>
<proteinExistence type="predicted"/>
<comment type="caution">
    <text evidence="9">The sequence shown here is derived from an EMBL/GenBank/DDBJ whole genome shotgun (WGS) entry which is preliminary data.</text>
</comment>
<evidence type="ECO:0000256" key="2">
    <source>
        <dbReference type="ARBA" id="ARBA00022448"/>
    </source>
</evidence>
<name>A0ABS3LCM5_9ENTE</name>
<evidence type="ECO:0000313" key="10">
    <source>
        <dbReference type="Proteomes" id="UP000664601"/>
    </source>
</evidence>
<accession>A0ABS3LCM5</accession>
<dbReference type="Gene3D" id="1.20.1250.20">
    <property type="entry name" value="MFS general substrate transporter like domains"/>
    <property type="match status" value="2"/>
</dbReference>
<dbReference type="InterPro" id="IPR011701">
    <property type="entry name" value="MFS"/>
</dbReference>
<keyword evidence="5 7" id="KW-1133">Transmembrane helix</keyword>
<sequence length="404" mass="42842">MLWVQTFKGEIHLKKNNSLLILILTIGVFGIMNTEMGIIGILPLIAEEFNVTVPTASLLVSAFALIVAIAGPTMPLVFSKVNRKTVMVLALGIFTISNIVSVFASSFTVLLLARIIPAAFHPIYVSMALTVAGTSVPAHQSAKAVSKVFIGVSSGMVLGVPVTSFIANEVSFAMSMVFFAAVNGLVLLATLIFVPSIPVTTRLSYGKQVGVLKKPQMLVSIVTVILLNGAVFGFYSYLSDFLDTVTHMSSRSVSFILLVYGLTNIVGNVIAGKILTTNAKKTIFALPFALITTFALIFFFGSMSLAAIVLIIVLGILAGIAANVNQYLISEFGSEAPDFSNGLFLTAANLGTTFGPFICGMLITAFDTRFTLIGAIAFLILSILSIVLRNSLGTKNMTASAIKE</sequence>
<evidence type="ECO:0000256" key="1">
    <source>
        <dbReference type="ARBA" id="ARBA00004651"/>
    </source>
</evidence>
<feature type="transmembrane region" description="Helical" evidence="7">
    <location>
        <begin position="341"/>
        <end position="364"/>
    </location>
</feature>
<gene>
    <name evidence="9" type="ORF">JZO70_14515</name>
</gene>
<feature type="transmembrane region" description="Helical" evidence="7">
    <location>
        <begin position="58"/>
        <end position="78"/>
    </location>
</feature>
<feature type="transmembrane region" description="Helical" evidence="7">
    <location>
        <begin position="283"/>
        <end position="301"/>
    </location>
</feature>
<feature type="transmembrane region" description="Helical" evidence="7">
    <location>
        <begin position="173"/>
        <end position="197"/>
    </location>
</feature>
<evidence type="ECO:0000256" key="3">
    <source>
        <dbReference type="ARBA" id="ARBA00022475"/>
    </source>
</evidence>
<keyword evidence="2" id="KW-0813">Transport</keyword>
<reference evidence="9 10" key="1">
    <citation type="submission" date="2021-03" db="EMBL/GenBank/DDBJ databases">
        <title>Enterococcal diversity collection.</title>
        <authorList>
            <person name="Gilmore M.S."/>
            <person name="Schwartzman J."/>
            <person name="Van Tyne D."/>
            <person name="Martin M."/>
            <person name="Earl A.M."/>
            <person name="Manson A.L."/>
            <person name="Straub T."/>
            <person name="Salamzade R."/>
            <person name="Saavedra J."/>
            <person name="Lebreton F."/>
            <person name="Prichula J."/>
            <person name="Schaufler K."/>
            <person name="Gaca A."/>
            <person name="Sgardioli B."/>
            <person name="Wagenaar J."/>
            <person name="Strong T."/>
        </authorList>
    </citation>
    <scope>NUCLEOTIDE SEQUENCE [LARGE SCALE GENOMIC DNA]</scope>
    <source>
        <strain evidence="9 10">669A</strain>
    </source>
</reference>
<feature type="transmembrane region" description="Helical" evidence="7">
    <location>
        <begin position="370"/>
        <end position="388"/>
    </location>
</feature>
<evidence type="ECO:0000256" key="5">
    <source>
        <dbReference type="ARBA" id="ARBA00022989"/>
    </source>
</evidence>
<feature type="transmembrane region" description="Helical" evidence="7">
    <location>
        <begin position="253"/>
        <end position="271"/>
    </location>
</feature>
<evidence type="ECO:0000313" key="9">
    <source>
        <dbReference type="EMBL" id="MBO1307387.1"/>
    </source>
</evidence>
<feature type="transmembrane region" description="Helical" evidence="7">
    <location>
        <begin position="218"/>
        <end position="238"/>
    </location>
</feature>
<feature type="transmembrane region" description="Helical" evidence="7">
    <location>
        <begin position="307"/>
        <end position="329"/>
    </location>
</feature>
<evidence type="ECO:0000256" key="7">
    <source>
        <dbReference type="SAM" id="Phobius"/>
    </source>
</evidence>
<protein>
    <submittedName>
        <fullName evidence="9">MFS transporter</fullName>
    </submittedName>
</protein>
<dbReference type="PANTHER" id="PTHR43124">
    <property type="entry name" value="PURINE EFFLUX PUMP PBUE"/>
    <property type="match status" value="1"/>
</dbReference>
<evidence type="ECO:0000259" key="8">
    <source>
        <dbReference type="PROSITE" id="PS50850"/>
    </source>
</evidence>
<evidence type="ECO:0000256" key="6">
    <source>
        <dbReference type="ARBA" id="ARBA00023136"/>
    </source>
</evidence>
<keyword evidence="3" id="KW-1003">Cell membrane</keyword>